<dbReference type="RefSeq" id="WP_061995455.1">
    <property type="nucleotide sequence ID" value="NZ_JAAGPU010000022.1"/>
</dbReference>
<dbReference type="Proteomes" id="UP000481872">
    <property type="component" value="Unassembled WGS sequence"/>
</dbReference>
<dbReference type="Pfam" id="PF07532">
    <property type="entry name" value="Big_4"/>
    <property type="match status" value="2"/>
</dbReference>
<comment type="caution">
    <text evidence="2">The sequence shown here is derived from an EMBL/GenBank/DDBJ whole genome shotgun (WGS) entry which is preliminary data.</text>
</comment>
<organism evidence="2 3">
    <name type="scientific">Clostridium senegalense</name>
    <dbReference type="NCBI Taxonomy" id="1465809"/>
    <lineage>
        <taxon>Bacteria</taxon>
        <taxon>Bacillati</taxon>
        <taxon>Bacillota</taxon>
        <taxon>Clostridia</taxon>
        <taxon>Eubacteriales</taxon>
        <taxon>Clostridiaceae</taxon>
        <taxon>Clostridium</taxon>
    </lineage>
</organism>
<dbReference type="PANTHER" id="PTHR30032:SF8">
    <property type="entry name" value="GERMINATION-SPECIFIC N-ACETYLMURAMOYL-L-ALANINE AMIDASE"/>
    <property type="match status" value="1"/>
</dbReference>
<feature type="domain" description="Bacterial Ig-like" evidence="1">
    <location>
        <begin position="350"/>
        <end position="400"/>
    </location>
</feature>
<accession>A0A6M0H4N1</accession>
<keyword evidence="3" id="KW-1185">Reference proteome</keyword>
<dbReference type="InterPro" id="IPR007253">
    <property type="entry name" value="Cell_wall-bd_2"/>
</dbReference>
<dbReference type="Pfam" id="PF04122">
    <property type="entry name" value="CW_binding_2"/>
    <property type="match status" value="3"/>
</dbReference>
<feature type="domain" description="Bacterial Ig-like" evidence="1">
    <location>
        <begin position="419"/>
        <end position="474"/>
    </location>
</feature>
<dbReference type="InterPro" id="IPR051922">
    <property type="entry name" value="Bact_Sporulation_Assoc"/>
</dbReference>
<name>A0A6M0H4N1_9CLOT</name>
<dbReference type="InterPro" id="IPR011081">
    <property type="entry name" value="Big_4"/>
</dbReference>
<sequence>MIKRSKFLSIILIGIMATVSVMPVNVKAFDLFGKSKSVQPVICERIPNIPNCDRYDTAVGISQKGWAKGSNTVILVTGNGFADALSATPLAGKYDAPILLTQSNEVPQCVLNEISRLDPNEIIIVGGTAVIDINVENCLNKFGRKIRRIQGLNRYETSVSIAKEIGVQNGITVSDGMGFADALSIAPIASNLQMPIILTPKDSVASEVKNFISENSISKSYVIGGTSAVSENVANEFKNVERISGANRFETNANIFKKFISDISFDTAYVATGMNYPDALAGSALAGKTNSPLILTNGSVIENDNFEYIRGQMSKEIYILGGPTVINDSVMDTLKKEMGYGEIKHVIDKDIEVKHKSQAKLPTTVTALLTDGREKEIFAEWDVRSIDTSKIGTKSYTGVAMGKEVTLTVKVVPVIEKLDDMSAVIEKGDNFTFPTTVKATMSDNTTKEFNIVWNSTALDSNKVGTYKFIGTIDGEDKKVNLTVTVKDIFRVLDIK</sequence>
<dbReference type="AlphaFoldDB" id="A0A6M0H4N1"/>
<gene>
    <name evidence="2" type="ORF">G3M99_11985</name>
</gene>
<reference evidence="2 3" key="1">
    <citation type="submission" date="2020-02" db="EMBL/GenBank/DDBJ databases">
        <title>Genome assembly of a novel Clostridium senegalense strain.</title>
        <authorList>
            <person name="Gupta T.B."/>
            <person name="Jauregui R."/>
            <person name="Maclean P."/>
            <person name="Nawarathana A."/>
            <person name="Brightwell G."/>
        </authorList>
    </citation>
    <scope>NUCLEOTIDE SEQUENCE [LARGE SCALE GENOMIC DNA]</scope>
    <source>
        <strain evidence="2 3">AGRFS4</strain>
    </source>
</reference>
<dbReference type="Gene3D" id="3.40.50.12090">
    <property type="match status" value="3"/>
</dbReference>
<evidence type="ECO:0000259" key="1">
    <source>
        <dbReference type="Pfam" id="PF07532"/>
    </source>
</evidence>
<protein>
    <submittedName>
        <fullName evidence="2">Cell wall-binding repeat-containing protein</fullName>
    </submittedName>
</protein>
<dbReference type="EMBL" id="JAAGPU010000022">
    <property type="protein sequence ID" value="NEU05559.1"/>
    <property type="molecule type" value="Genomic_DNA"/>
</dbReference>
<proteinExistence type="predicted"/>
<evidence type="ECO:0000313" key="2">
    <source>
        <dbReference type="EMBL" id="NEU05559.1"/>
    </source>
</evidence>
<dbReference type="PANTHER" id="PTHR30032">
    <property type="entry name" value="N-ACETYLMURAMOYL-L-ALANINE AMIDASE-RELATED"/>
    <property type="match status" value="1"/>
</dbReference>
<evidence type="ECO:0000313" key="3">
    <source>
        <dbReference type="Proteomes" id="UP000481872"/>
    </source>
</evidence>